<evidence type="ECO:0000256" key="3">
    <source>
        <dbReference type="ARBA" id="ARBA00022448"/>
    </source>
</evidence>
<keyword evidence="9 10" id="KW-0472">Membrane</keyword>
<keyword evidence="4 10" id="KW-0812">Transmembrane</keyword>
<organism evidence="12 13">
    <name type="scientific">Lingula anatina</name>
    <name type="common">Brachiopod</name>
    <name type="synonym">Lingula unguis</name>
    <dbReference type="NCBI Taxonomy" id="7574"/>
    <lineage>
        <taxon>Eukaryota</taxon>
        <taxon>Metazoa</taxon>
        <taxon>Spiralia</taxon>
        <taxon>Lophotrochozoa</taxon>
        <taxon>Brachiopoda</taxon>
        <taxon>Linguliformea</taxon>
        <taxon>Lingulata</taxon>
        <taxon>Lingulida</taxon>
        <taxon>Linguloidea</taxon>
        <taxon>Lingulidae</taxon>
        <taxon>Lingula</taxon>
    </lineage>
</organism>
<dbReference type="GO" id="GO:0015218">
    <property type="term" value="F:pyrimidine nucleotide transmembrane transporter activity"/>
    <property type="evidence" value="ECO:0007669"/>
    <property type="project" value="InterPro"/>
</dbReference>
<keyword evidence="8" id="KW-0496">Mitochondrion</keyword>
<dbReference type="GO" id="GO:0005743">
    <property type="term" value="C:mitochondrial inner membrane"/>
    <property type="evidence" value="ECO:0007669"/>
    <property type="project" value="UniProtKB-SubCell"/>
</dbReference>
<evidence type="ECO:0000256" key="1">
    <source>
        <dbReference type="ARBA" id="ARBA00004448"/>
    </source>
</evidence>
<dbReference type="InterPro" id="IPR023395">
    <property type="entry name" value="MCP_dom_sf"/>
</dbReference>
<dbReference type="InterPro" id="IPR018108">
    <property type="entry name" value="MCP_transmembrane"/>
</dbReference>
<dbReference type="PROSITE" id="PS50920">
    <property type="entry name" value="SOLCAR"/>
    <property type="match status" value="3"/>
</dbReference>
<dbReference type="Proteomes" id="UP000085678">
    <property type="component" value="Unplaced"/>
</dbReference>
<name>A0A1S3H8D0_LINAN</name>
<dbReference type="OrthoDB" id="269120at2759"/>
<dbReference type="SUPFAM" id="SSF103506">
    <property type="entry name" value="Mitochondrial carrier"/>
    <property type="match status" value="1"/>
</dbReference>
<dbReference type="InterPro" id="IPR002067">
    <property type="entry name" value="MCP"/>
</dbReference>
<dbReference type="STRING" id="7574.A0A1S3H8D0"/>
<comment type="similarity">
    <text evidence="2 11">Belongs to the mitochondrial carrier (TC 2.A.29) family.</text>
</comment>
<dbReference type="Gene3D" id="1.50.40.10">
    <property type="entry name" value="Mitochondrial carrier domain"/>
    <property type="match status" value="2"/>
</dbReference>
<dbReference type="FunCoup" id="A0A1S3H8D0">
    <property type="interactions" value="2433"/>
</dbReference>
<accession>A0A1S3H8D0</accession>
<dbReference type="AlphaFoldDB" id="A0A1S3H8D0"/>
<keyword evidence="12" id="KW-1185">Reference proteome</keyword>
<evidence type="ECO:0000256" key="11">
    <source>
        <dbReference type="RuleBase" id="RU000488"/>
    </source>
</evidence>
<dbReference type="PANTHER" id="PTHR45829:SF4">
    <property type="entry name" value="MITOCHONDRIAL CARRIER PROTEIN RIM2"/>
    <property type="match status" value="1"/>
</dbReference>
<sequence>MSADWKTWVHLIAGGVGGTCGAILTCPLEVLKTRQQSSCCHFSQTVSYVPSPMFTTQHRAKYSTSTSMAVMVDSSSNVPNRPRLQILACLRHIYRTEGGRALFKGLGPNLLGVAPSRAIYFFSYAKSKKYFNAVCAPDTWVVHLSSAAVAGFTACTLTNPIWLVKTRLQLDQKKNGSLTMRQCILKIGRTQGIPGFYKGITASYYGISETMIHFVIYEYVKRYLVEYGGSTLAEDRTFSDFFRFMAAGAISKTIASCIAYPHEVARTRLREEGNKYKSFFQTLGTVLREEGRRGLYRGLGTQLVRQIPNTAVMMSTYEATVYVLTKFCGNGYHDDDDYDND</sequence>
<dbReference type="KEGG" id="lak:106152375"/>
<dbReference type="RefSeq" id="XP_013381379.1">
    <property type="nucleotide sequence ID" value="XM_013525925.1"/>
</dbReference>
<keyword evidence="5" id="KW-0677">Repeat</keyword>
<evidence type="ECO:0000256" key="9">
    <source>
        <dbReference type="ARBA" id="ARBA00023136"/>
    </source>
</evidence>
<keyword evidence="6" id="KW-0999">Mitochondrion inner membrane</keyword>
<evidence type="ECO:0000256" key="7">
    <source>
        <dbReference type="ARBA" id="ARBA00022989"/>
    </source>
</evidence>
<feature type="repeat" description="Solcar" evidence="10">
    <location>
        <begin position="239"/>
        <end position="323"/>
    </location>
</feature>
<evidence type="ECO:0000256" key="10">
    <source>
        <dbReference type="PROSITE-ProRule" id="PRU00282"/>
    </source>
</evidence>
<dbReference type="Pfam" id="PF00153">
    <property type="entry name" value="Mito_carr"/>
    <property type="match status" value="3"/>
</dbReference>
<reference evidence="13" key="1">
    <citation type="submission" date="2025-08" db="UniProtKB">
        <authorList>
            <consortium name="RefSeq"/>
        </authorList>
    </citation>
    <scope>IDENTIFICATION</scope>
    <source>
        <tissue evidence="13">Gonads</tissue>
    </source>
</reference>
<evidence type="ECO:0000256" key="5">
    <source>
        <dbReference type="ARBA" id="ARBA00022737"/>
    </source>
</evidence>
<comment type="subcellular location">
    <subcellularLocation>
        <location evidence="1">Mitochondrion inner membrane</location>
        <topology evidence="1">Multi-pass membrane protein</topology>
    </subcellularLocation>
</comment>
<dbReference type="InParanoid" id="A0A1S3H8D0"/>
<feature type="repeat" description="Solcar" evidence="10">
    <location>
        <begin position="5"/>
        <end position="130"/>
    </location>
</feature>
<dbReference type="FunFam" id="1.50.40.10:FF:000028">
    <property type="entry name" value="Solute carrier family 25 member 33"/>
    <property type="match status" value="1"/>
</dbReference>
<dbReference type="InterPro" id="IPR049562">
    <property type="entry name" value="SLC25A33/36-like"/>
</dbReference>
<feature type="repeat" description="Solcar" evidence="10">
    <location>
        <begin position="138"/>
        <end position="223"/>
    </location>
</feature>
<dbReference type="PANTHER" id="PTHR45829">
    <property type="entry name" value="MITOCHONDRIAL CARRIER PROTEIN RIM2"/>
    <property type="match status" value="1"/>
</dbReference>
<keyword evidence="7" id="KW-1133">Transmembrane helix</keyword>
<proteinExistence type="inferred from homology"/>
<evidence type="ECO:0000256" key="4">
    <source>
        <dbReference type="ARBA" id="ARBA00022692"/>
    </source>
</evidence>
<evidence type="ECO:0000256" key="6">
    <source>
        <dbReference type="ARBA" id="ARBA00022792"/>
    </source>
</evidence>
<dbReference type="GeneID" id="106152375"/>
<keyword evidence="3 11" id="KW-0813">Transport</keyword>
<dbReference type="GO" id="GO:1990519">
    <property type="term" value="P:pyrimidine nucleotide import into mitochondrion"/>
    <property type="evidence" value="ECO:0007669"/>
    <property type="project" value="TreeGrafter"/>
</dbReference>
<dbReference type="PRINTS" id="PR00784">
    <property type="entry name" value="MTUNCOUPLING"/>
</dbReference>
<gene>
    <name evidence="13" type="primary">LOC106152375</name>
</gene>
<evidence type="ECO:0000256" key="8">
    <source>
        <dbReference type="ARBA" id="ARBA00023128"/>
    </source>
</evidence>
<evidence type="ECO:0000313" key="13">
    <source>
        <dbReference type="RefSeq" id="XP_013381379.1"/>
    </source>
</evidence>
<dbReference type="OMA" id="IACLIAY"/>
<protein>
    <submittedName>
        <fullName evidence="13">Solute carrier family 25 member 36-A-like</fullName>
    </submittedName>
</protein>
<evidence type="ECO:0000313" key="12">
    <source>
        <dbReference type="Proteomes" id="UP000085678"/>
    </source>
</evidence>
<evidence type="ECO:0000256" key="2">
    <source>
        <dbReference type="ARBA" id="ARBA00006375"/>
    </source>
</evidence>